<keyword evidence="5" id="KW-1185">Reference proteome</keyword>
<gene>
    <name evidence="4" type="ORF">J2782_003741</name>
</gene>
<evidence type="ECO:0000313" key="5">
    <source>
        <dbReference type="Proteomes" id="UP001184614"/>
    </source>
</evidence>
<feature type="signal peptide" evidence="2">
    <location>
        <begin position="1"/>
        <end position="27"/>
    </location>
</feature>
<dbReference type="RefSeq" id="WP_310015246.1">
    <property type="nucleotide sequence ID" value="NZ_JAVDQT010000008.1"/>
</dbReference>
<dbReference type="SUPFAM" id="SSF56925">
    <property type="entry name" value="OMPA-like"/>
    <property type="match status" value="1"/>
</dbReference>
<sequence>MNGLIKTFCAGLVLSAALTDFSSVAFAADDMESVPEVVVTPSATGGWYLRGDLGYSLNRFKRADFDGTRFDGDLKESFVFGGGVGYQITDYFRTDLTLDYSTRSKFTTDYDNSKMSGLSALANAYVDLANFGGVTPYVGAGLGGTRVKWDDMALTANGNELSGQADWRFTYALMAGASVDLTHNLKLDAGYRFRHVNGGKMFEGDTDIGAVRDKGMNIHDIRVGLRYMFGG</sequence>
<proteinExistence type="predicted"/>
<dbReference type="Proteomes" id="UP001184614">
    <property type="component" value="Unassembled WGS sequence"/>
</dbReference>
<dbReference type="InterPro" id="IPR011250">
    <property type="entry name" value="OMP/PagP_B-barrel"/>
</dbReference>
<evidence type="ECO:0000313" key="4">
    <source>
        <dbReference type="EMBL" id="MDR6433993.1"/>
    </source>
</evidence>
<evidence type="ECO:0000256" key="2">
    <source>
        <dbReference type="SAM" id="SignalP"/>
    </source>
</evidence>
<organism evidence="4 5">
    <name type="scientific">Brucella pseudogrignonensis</name>
    <dbReference type="NCBI Taxonomy" id="419475"/>
    <lineage>
        <taxon>Bacteria</taxon>
        <taxon>Pseudomonadati</taxon>
        <taxon>Pseudomonadota</taxon>
        <taxon>Alphaproteobacteria</taxon>
        <taxon>Hyphomicrobiales</taxon>
        <taxon>Brucellaceae</taxon>
        <taxon>Brucella/Ochrobactrum group</taxon>
        <taxon>Brucella</taxon>
    </lineage>
</organism>
<dbReference type="EMBL" id="JAVDQT010000008">
    <property type="protein sequence ID" value="MDR6433993.1"/>
    <property type="molecule type" value="Genomic_DNA"/>
</dbReference>
<dbReference type="Pfam" id="PF13505">
    <property type="entry name" value="OMP_b-brl"/>
    <property type="match status" value="1"/>
</dbReference>
<protein>
    <submittedName>
        <fullName evidence="4">Opacity protein-like surface antigen</fullName>
    </submittedName>
</protein>
<comment type="caution">
    <text evidence="4">The sequence shown here is derived from an EMBL/GenBank/DDBJ whole genome shotgun (WGS) entry which is preliminary data.</text>
</comment>
<feature type="chain" id="PRO_5047493804" evidence="2">
    <location>
        <begin position="28"/>
        <end position="231"/>
    </location>
</feature>
<evidence type="ECO:0000256" key="1">
    <source>
        <dbReference type="ARBA" id="ARBA00022729"/>
    </source>
</evidence>
<name>A0ABU1MD78_9HYPH</name>
<evidence type="ECO:0000259" key="3">
    <source>
        <dbReference type="Pfam" id="PF13505"/>
    </source>
</evidence>
<reference evidence="4 5" key="1">
    <citation type="submission" date="2023-07" db="EMBL/GenBank/DDBJ databases">
        <title>Sorghum-associated microbial communities from plants grown in Nebraska, USA.</title>
        <authorList>
            <person name="Schachtman D."/>
        </authorList>
    </citation>
    <scope>NUCLEOTIDE SEQUENCE [LARGE SCALE GENOMIC DNA]</scope>
    <source>
        <strain evidence="4 5">DS1730</strain>
    </source>
</reference>
<accession>A0ABU1MD78</accession>
<keyword evidence="1 2" id="KW-0732">Signal</keyword>
<dbReference type="InterPro" id="IPR027385">
    <property type="entry name" value="Beta-barrel_OMP"/>
</dbReference>
<feature type="domain" description="Outer membrane protein beta-barrel" evidence="3">
    <location>
        <begin position="43"/>
        <end position="229"/>
    </location>
</feature>
<dbReference type="Gene3D" id="2.40.160.20">
    <property type="match status" value="1"/>
</dbReference>